<gene>
    <name evidence="8" type="ORF">ACFS29_14320</name>
</gene>
<evidence type="ECO:0000256" key="3">
    <source>
        <dbReference type="ARBA" id="ARBA00022679"/>
    </source>
</evidence>
<feature type="active site" description="Proton acceptor" evidence="6">
    <location>
        <position position="50"/>
    </location>
</feature>
<dbReference type="PROSITE" id="PS52018">
    <property type="entry name" value="DART"/>
    <property type="match status" value="1"/>
</dbReference>
<comment type="catalytic activity">
    <reaction evidence="6">
        <text>a thymidine in DNA + NAD(+) = an N-(ADP-alpha-D-ribosyl)-thymidine in DNA + nicotinamide + H(+)</text>
        <dbReference type="Rhea" id="RHEA:71651"/>
        <dbReference type="Rhea" id="RHEA-COMP:13556"/>
        <dbReference type="Rhea" id="RHEA-COMP:18051"/>
        <dbReference type="ChEBI" id="CHEBI:15378"/>
        <dbReference type="ChEBI" id="CHEBI:17154"/>
        <dbReference type="ChEBI" id="CHEBI:57540"/>
        <dbReference type="ChEBI" id="CHEBI:137386"/>
        <dbReference type="ChEBI" id="CHEBI:191199"/>
    </reaction>
</comment>
<feature type="active site" evidence="6">
    <location>
        <position position="164"/>
    </location>
</feature>
<evidence type="ECO:0000256" key="4">
    <source>
        <dbReference type="ARBA" id="ARBA00022695"/>
    </source>
</evidence>
<keyword evidence="1 6" id="KW-1277">Toxin-antitoxin system</keyword>
<dbReference type="Proteomes" id="UP001597548">
    <property type="component" value="Unassembled WGS sequence"/>
</dbReference>
<evidence type="ECO:0000256" key="6">
    <source>
        <dbReference type="PROSITE-ProRule" id="PRU01362"/>
    </source>
</evidence>
<evidence type="ECO:0000256" key="5">
    <source>
        <dbReference type="ARBA" id="ARBA00023125"/>
    </source>
</evidence>
<comment type="similarity">
    <text evidence="6">Belongs to the DarT ADP-ribosyltransferase family.</text>
</comment>
<protein>
    <submittedName>
        <fullName evidence="8">DUF4433 domain-containing protein</fullName>
    </submittedName>
</protein>
<accession>A0ABW5ZWA7</accession>
<feature type="binding site" evidence="6">
    <location>
        <begin position="11"/>
        <end position="13"/>
    </location>
    <ligand>
        <name>NAD(+)</name>
        <dbReference type="ChEBI" id="CHEBI:57540"/>
    </ligand>
</feature>
<keyword evidence="4 6" id="KW-0548">Nucleotidyltransferase</keyword>
<organism evidence="8 9">
    <name type="scientific">Psychroserpens luteus</name>
    <dbReference type="NCBI Taxonomy" id="1434066"/>
    <lineage>
        <taxon>Bacteria</taxon>
        <taxon>Pseudomonadati</taxon>
        <taxon>Bacteroidota</taxon>
        <taxon>Flavobacteriia</taxon>
        <taxon>Flavobacteriales</taxon>
        <taxon>Flavobacteriaceae</taxon>
        <taxon>Psychroserpens</taxon>
    </lineage>
</organism>
<evidence type="ECO:0000259" key="7">
    <source>
        <dbReference type="PROSITE" id="PS52018"/>
    </source>
</evidence>
<evidence type="ECO:0000256" key="1">
    <source>
        <dbReference type="ARBA" id="ARBA00022649"/>
    </source>
</evidence>
<comment type="caution">
    <text evidence="8">The sequence shown here is derived from an EMBL/GenBank/DDBJ whole genome shotgun (WGS) entry which is preliminary data.</text>
</comment>
<keyword evidence="9" id="KW-1185">Reference proteome</keyword>
<keyword evidence="5 6" id="KW-0238">DNA-binding</keyword>
<feature type="domain" description="DarT" evidence="7">
    <location>
        <begin position="7"/>
        <end position="211"/>
    </location>
</feature>
<feature type="binding site" evidence="6">
    <location>
        <position position="50"/>
    </location>
    <ligand>
        <name>NAD(+)</name>
        <dbReference type="ChEBI" id="CHEBI:57540"/>
    </ligand>
</feature>
<evidence type="ECO:0000313" key="8">
    <source>
        <dbReference type="EMBL" id="MFD2916826.1"/>
    </source>
</evidence>
<keyword evidence="2 6" id="KW-0328">Glycosyltransferase</keyword>
<name>A0ABW5ZWA7_9FLAO</name>
<evidence type="ECO:0000313" key="9">
    <source>
        <dbReference type="Proteomes" id="UP001597548"/>
    </source>
</evidence>
<reference evidence="9" key="1">
    <citation type="journal article" date="2019" name="Int. J. Syst. Evol. Microbiol.">
        <title>The Global Catalogue of Microorganisms (GCM) 10K type strain sequencing project: providing services to taxonomists for standard genome sequencing and annotation.</title>
        <authorList>
            <consortium name="The Broad Institute Genomics Platform"/>
            <consortium name="The Broad Institute Genome Sequencing Center for Infectious Disease"/>
            <person name="Wu L."/>
            <person name="Ma J."/>
        </authorList>
    </citation>
    <scope>NUCLEOTIDE SEQUENCE [LARGE SCALE GENOMIC DNA]</scope>
    <source>
        <strain evidence="9">KCTC 32514</strain>
    </source>
</reference>
<dbReference type="RefSeq" id="WP_194506313.1">
    <property type="nucleotide sequence ID" value="NZ_JADILU010000001.1"/>
</dbReference>
<dbReference type="InterPro" id="IPR029494">
    <property type="entry name" value="DarT"/>
</dbReference>
<dbReference type="EMBL" id="JBHUOS010000010">
    <property type="protein sequence ID" value="MFD2916826.1"/>
    <property type="molecule type" value="Genomic_DNA"/>
</dbReference>
<sequence length="211" mass="24209">MPKLNKIWVFRMIALDNLESDLTNGLFSKLNAPNNAGRKDIGNKEIITERDNRIVSCFPETVVNNYVPFYFSIKTPMLYNIYTGHGVPRLNQSNIVYLCIPLLDLANPNFQWCFTDGNAAKLITSYFNNLNDIDKIDWRSITSGDFKHDNADGDEDRIRKKHSEFLIKDFVPSNNIKGIAVYNNTTKAIVKEIVDNLGLETSITVKRNFYF</sequence>
<evidence type="ECO:0000256" key="2">
    <source>
        <dbReference type="ARBA" id="ARBA00022676"/>
    </source>
</evidence>
<comment type="caution">
    <text evidence="6">Lacks conserved residue(s) required for the propagation of feature annotation.</text>
</comment>
<proteinExistence type="inferred from homology"/>
<dbReference type="Pfam" id="PF14487">
    <property type="entry name" value="DarT"/>
    <property type="match status" value="1"/>
</dbReference>
<keyword evidence="3 6" id="KW-0808">Transferase</keyword>